<dbReference type="InterPro" id="IPR003439">
    <property type="entry name" value="ABC_transporter-like_ATP-bd"/>
</dbReference>
<dbReference type="PROSITE" id="PS00211">
    <property type="entry name" value="ABC_TRANSPORTER_1"/>
    <property type="match status" value="1"/>
</dbReference>
<keyword evidence="2" id="KW-0813">Transport</keyword>
<dbReference type="InterPro" id="IPR017871">
    <property type="entry name" value="ABC_transporter-like_CS"/>
</dbReference>
<dbReference type="GO" id="GO:0005524">
    <property type="term" value="F:ATP binding"/>
    <property type="evidence" value="ECO:0007669"/>
    <property type="project" value="UniProtKB-KW"/>
</dbReference>
<dbReference type="SUPFAM" id="SSF52540">
    <property type="entry name" value="P-loop containing nucleoside triphosphate hydrolases"/>
    <property type="match status" value="1"/>
</dbReference>
<gene>
    <name evidence="6" type="ORF">US28_C0009G0025</name>
</gene>
<accession>A0A0G0III8</accession>
<dbReference type="EMBL" id="LBSJ01000009">
    <property type="protein sequence ID" value="KKQ15846.1"/>
    <property type="molecule type" value="Genomic_DNA"/>
</dbReference>
<dbReference type="InterPro" id="IPR027417">
    <property type="entry name" value="P-loop_NTPase"/>
</dbReference>
<dbReference type="PATRIC" id="fig|1618417.4.peg.420"/>
<evidence type="ECO:0000313" key="6">
    <source>
        <dbReference type="EMBL" id="KKQ15846.1"/>
    </source>
</evidence>
<organism evidence="6 7">
    <name type="scientific">Candidatus Daviesbacteria bacterium GW2011_GWA1_36_8</name>
    <dbReference type="NCBI Taxonomy" id="1618417"/>
    <lineage>
        <taxon>Bacteria</taxon>
        <taxon>Candidatus Daviesiibacteriota</taxon>
    </lineage>
</organism>
<dbReference type="PANTHER" id="PTHR42798:SF7">
    <property type="entry name" value="ALPHA-D-RIBOSE 1-METHYLPHOSPHONATE 5-TRIPHOSPHATE SYNTHASE SUBUNIT PHNL"/>
    <property type="match status" value="1"/>
</dbReference>
<proteinExistence type="inferred from homology"/>
<evidence type="ECO:0000259" key="5">
    <source>
        <dbReference type="PROSITE" id="PS50893"/>
    </source>
</evidence>
<dbReference type="GO" id="GO:0016887">
    <property type="term" value="F:ATP hydrolysis activity"/>
    <property type="evidence" value="ECO:0007669"/>
    <property type="project" value="InterPro"/>
</dbReference>
<dbReference type="GO" id="GO:0022857">
    <property type="term" value="F:transmembrane transporter activity"/>
    <property type="evidence" value="ECO:0007669"/>
    <property type="project" value="UniProtKB-ARBA"/>
</dbReference>
<keyword evidence="3" id="KW-0547">Nucleotide-binding</keyword>
<dbReference type="GO" id="GO:0098796">
    <property type="term" value="C:membrane protein complex"/>
    <property type="evidence" value="ECO:0007669"/>
    <property type="project" value="UniProtKB-ARBA"/>
</dbReference>
<comment type="similarity">
    <text evidence="1">Belongs to the ABC transporter superfamily.</text>
</comment>
<dbReference type="InterPro" id="IPR017911">
    <property type="entry name" value="MacB-like_ATP-bd"/>
</dbReference>
<reference evidence="6 7" key="1">
    <citation type="journal article" date="2015" name="Nature">
        <title>rRNA introns, odd ribosomes, and small enigmatic genomes across a large radiation of phyla.</title>
        <authorList>
            <person name="Brown C.T."/>
            <person name="Hug L.A."/>
            <person name="Thomas B.C."/>
            <person name="Sharon I."/>
            <person name="Castelle C.J."/>
            <person name="Singh A."/>
            <person name="Wilkins M.J."/>
            <person name="Williams K.H."/>
            <person name="Banfield J.F."/>
        </authorList>
    </citation>
    <scope>NUCLEOTIDE SEQUENCE [LARGE SCALE GENOMIC DNA]</scope>
</reference>
<sequence>MITLKNVSKIYKLEENDFIALKNINLNIKEGEFLAILGPSGCGKSTLMHIIGLLDVPTGGKVIVNNKDTADMSDDDISNLRNKFVGFIFQQFNLINKMNVLENIVLPTLYTRTKLDFNPLKRAEDLMNRFGIIEKKKSFPNKLSGGQQQRVAIARALINMPKIILADEPTGNLDSKTGNVILKLLKDLNGNDNITVVVVTHDVGIAELFPRKINMLDGRIIDK</sequence>
<evidence type="ECO:0000256" key="3">
    <source>
        <dbReference type="ARBA" id="ARBA00022741"/>
    </source>
</evidence>
<dbReference type="PROSITE" id="PS50893">
    <property type="entry name" value="ABC_TRANSPORTER_2"/>
    <property type="match status" value="1"/>
</dbReference>
<protein>
    <recommendedName>
        <fullName evidence="5">ABC transporter domain-containing protein</fullName>
    </recommendedName>
</protein>
<feature type="domain" description="ABC transporter" evidence="5">
    <location>
        <begin position="2"/>
        <end position="221"/>
    </location>
</feature>
<dbReference type="CDD" id="cd03255">
    <property type="entry name" value="ABC_MJ0796_LolCDE_FtsE"/>
    <property type="match status" value="1"/>
</dbReference>
<keyword evidence="4" id="KW-0067">ATP-binding</keyword>
<dbReference type="SMART" id="SM00382">
    <property type="entry name" value="AAA"/>
    <property type="match status" value="1"/>
</dbReference>
<dbReference type="Proteomes" id="UP000034448">
    <property type="component" value="Unassembled WGS sequence"/>
</dbReference>
<evidence type="ECO:0000256" key="1">
    <source>
        <dbReference type="ARBA" id="ARBA00005417"/>
    </source>
</evidence>
<dbReference type="PANTHER" id="PTHR42798">
    <property type="entry name" value="LIPOPROTEIN-RELEASING SYSTEM ATP-BINDING PROTEIN LOLD"/>
    <property type="match status" value="1"/>
</dbReference>
<dbReference type="Pfam" id="PF00005">
    <property type="entry name" value="ABC_tran"/>
    <property type="match status" value="1"/>
</dbReference>
<dbReference type="FunFam" id="3.40.50.300:FF:000032">
    <property type="entry name" value="Export ABC transporter ATP-binding protein"/>
    <property type="match status" value="1"/>
</dbReference>
<dbReference type="InterPro" id="IPR003593">
    <property type="entry name" value="AAA+_ATPase"/>
</dbReference>
<comment type="caution">
    <text evidence="6">The sequence shown here is derived from an EMBL/GenBank/DDBJ whole genome shotgun (WGS) entry which is preliminary data.</text>
</comment>
<dbReference type="Gene3D" id="3.40.50.300">
    <property type="entry name" value="P-loop containing nucleotide triphosphate hydrolases"/>
    <property type="match status" value="1"/>
</dbReference>
<dbReference type="AlphaFoldDB" id="A0A0G0III8"/>
<evidence type="ECO:0000256" key="4">
    <source>
        <dbReference type="ARBA" id="ARBA00022840"/>
    </source>
</evidence>
<name>A0A0G0III8_9BACT</name>
<evidence type="ECO:0000256" key="2">
    <source>
        <dbReference type="ARBA" id="ARBA00022448"/>
    </source>
</evidence>
<evidence type="ECO:0000313" key="7">
    <source>
        <dbReference type="Proteomes" id="UP000034448"/>
    </source>
</evidence>